<keyword evidence="5" id="KW-1185">Reference proteome</keyword>
<feature type="transmembrane region" description="Helical" evidence="1">
    <location>
        <begin position="119"/>
        <end position="140"/>
    </location>
</feature>
<dbReference type="InterPro" id="IPR045400">
    <property type="entry name" value="Wolframin_Cys-rich"/>
</dbReference>
<organism evidence="4 5">
    <name type="scientific">Stegodyphus mimosarum</name>
    <name type="common">African social velvet spider</name>
    <dbReference type="NCBI Taxonomy" id="407821"/>
    <lineage>
        <taxon>Eukaryota</taxon>
        <taxon>Metazoa</taxon>
        <taxon>Ecdysozoa</taxon>
        <taxon>Arthropoda</taxon>
        <taxon>Chelicerata</taxon>
        <taxon>Arachnida</taxon>
        <taxon>Araneae</taxon>
        <taxon>Araneomorphae</taxon>
        <taxon>Entelegynae</taxon>
        <taxon>Eresoidea</taxon>
        <taxon>Eresidae</taxon>
        <taxon>Stegodyphus</taxon>
    </lineage>
</organism>
<dbReference type="PANTHER" id="PTHR13098:SF3">
    <property type="entry name" value="WOLFRAMIN"/>
    <property type="match status" value="1"/>
</dbReference>
<evidence type="ECO:0000313" key="5">
    <source>
        <dbReference type="Proteomes" id="UP000054359"/>
    </source>
</evidence>
<dbReference type="PRINTS" id="PR02060">
    <property type="entry name" value="WOLFFAMILY"/>
</dbReference>
<name>A0A087TEB5_STEMI</name>
<dbReference type="InterPro" id="IPR045461">
    <property type="entry name" value="Wolframin_OB_fold"/>
</dbReference>
<keyword evidence="1" id="KW-0472">Membrane</keyword>
<dbReference type="Proteomes" id="UP000054359">
    <property type="component" value="Unassembled WGS sequence"/>
</dbReference>
<feature type="domain" description="Wolframin cysteine-rich" evidence="3">
    <location>
        <begin position="186"/>
        <end position="290"/>
    </location>
</feature>
<proteinExistence type="predicted"/>
<feature type="transmembrane region" description="Helical" evidence="1">
    <location>
        <begin position="20"/>
        <end position="41"/>
    </location>
</feature>
<gene>
    <name evidence="4" type="ORF">X975_12284</name>
</gene>
<feature type="transmembrane region" description="Helical" evidence="1">
    <location>
        <begin position="152"/>
        <end position="169"/>
    </location>
</feature>
<accession>A0A087TEB5</accession>
<feature type="transmembrane region" description="Helical" evidence="1">
    <location>
        <begin position="81"/>
        <end position="107"/>
    </location>
</feature>
<dbReference type="GO" id="GO:0005789">
    <property type="term" value="C:endoplasmic reticulum membrane"/>
    <property type="evidence" value="ECO:0007669"/>
    <property type="project" value="TreeGrafter"/>
</dbReference>
<dbReference type="Pfam" id="PF19913">
    <property type="entry name" value="WCOB"/>
    <property type="match status" value="1"/>
</dbReference>
<dbReference type="GO" id="GO:0055074">
    <property type="term" value="P:calcium ion homeostasis"/>
    <property type="evidence" value="ECO:0007669"/>
    <property type="project" value="TreeGrafter"/>
</dbReference>
<feature type="domain" description="Wolframin OB-fold" evidence="2">
    <location>
        <begin position="291"/>
        <end position="393"/>
    </location>
</feature>
<keyword evidence="1" id="KW-1133">Transmembrane helix</keyword>
<dbReference type="STRING" id="407821.A0A087TEB5"/>
<dbReference type="OMA" id="CHLERYN"/>
<sequence length="399" mass="45333">MSISSLSFLNFDVTYELGKNFQLHISFISCLALPFVLPYLYTKMALGSERKGWHLVLLPHLMSVTWMNLACVHLADSSNDLILSLFTWLIVLVVSYYLGTFLTFVLYSFIKAVWVSNLISLEFIPLILTFAILYAISLLIVKKLKISNDNKLWSLVICLIILLLSYRAAKPQALNLESDSSSVLSWDKYQTYCHHHAWYRTNPAEVQISCLPLKGRKVSVEGTITGIDVIEVQNSVQVIANILPNPLHKWFVCLLGKKYIHCDAEVMTQVEKEQCKLHETFNFSDCHLHNWNEYKYQIILEVSTRTSPEIILYGDHVCSSFIRGLKEGDSLQAIGTLESNIGGTLPKFHLKEAYCGSCYSDAECKTSFVVPVPNYDLSLKNVVGFYLSPFIQFEPKLNS</sequence>
<dbReference type="OrthoDB" id="5865303at2759"/>
<dbReference type="Pfam" id="PF20053">
    <property type="entry name" value="WC-rich"/>
    <property type="match status" value="1"/>
</dbReference>
<dbReference type="EMBL" id="KK114834">
    <property type="protein sequence ID" value="KFM63454.1"/>
    <property type="molecule type" value="Genomic_DNA"/>
</dbReference>
<feature type="transmembrane region" description="Helical" evidence="1">
    <location>
        <begin position="53"/>
        <end position="75"/>
    </location>
</feature>
<protein>
    <submittedName>
        <fullName evidence="4">Wolframin</fullName>
    </submittedName>
</protein>
<dbReference type="GO" id="GO:0030968">
    <property type="term" value="P:endoplasmic reticulum unfolded protein response"/>
    <property type="evidence" value="ECO:0007669"/>
    <property type="project" value="TreeGrafter"/>
</dbReference>
<reference evidence="4 5" key="1">
    <citation type="submission" date="2013-11" db="EMBL/GenBank/DDBJ databases">
        <title>Genome sequencing of Stegodyphus mimosarum.</title>
        <authorList>
            <person name="Bechsgaard J."/>
        </authorList>
    </citation>
    <scope>NUCLEOTIDE SEQUENCE [LARGE SCALE GENOMIC DNA]</scope>
</reference>
<dbReference type="PANTHER" id="PTHR13098">
    <property type="entry name" value="WOLFRAMIN"/>
    <property type="match status" value="1"/>
</dbReference>
<evidence type="ECO:0000256" key="1">
    <source>
        <dbReference type="SAM" id="Phobius"/>
    </source>
</evidence>
<dbReference type="InterPro" id="IPR026209">
    <property type="entry name" value="Wolframin_fam"/>
</dbReference>
<evidence type="ECO:0000259" key="2">
    <source>
        <dbReference type="Pfam" id="PF19913"/>
    </source>
</evidence>
<keyword evidence="1" id="KW-0812">Transmembrane</keyword>
<evidence type="ECO:0000313" key="4">
    <source>
        <dbReference type="EMBL" id="KFM63454.1"/>
    </source>
</evidence>
<feature type="non-terminal residue" evidence="4">
    <location>
        <position position="399"/>
    </location>
</feature>
<evidence type="ECO:0000259" key="3">
    <source>
        <dbReference type="Pfam" id="PF20053"/>
    </source>
</evidence>
<dbReference type="AlphaFoldDB" id="A0A087TEB5"/>